<feature type="signal peptide" evidence="1">
    <location>
        <begin position="1"/>
        <end position="23"/>
    </location>
</feature>
<reference evidence="2 3" key="1">
    <citation type="submission" date="2018-08" db="EMBL/GenBank/DDBJ databases">
        <title>Genome and evolution of the arbuscular mycorrhizal fungus Diversispora epigaea (formerly Glomus versiforme) and its bacterial endosymbionts.</title>
        <authorList>
            <person name="Sun X."/>
            <person name="Fei Z."/>
            <person name="Harrison M."/>
        </authorList>
    </citation>
    <scope>NUCLEOTIDE SEQUENCE [LARGE SCALE GENOMIC DNA]</scope>
    <source>
        <strain evidence="2 3">IT104</strain>
    </source>
</reference>
<dbReference type="Proteomes" id="UP000266861">
    <property type="component" value="Unassembled WGS sequence"/>
</dbReference>
<gene>
    <name evidence="2" type="ORF">Glove_465g59</name>
</gene>
<dbReference type="OrthoDB" id="2400185at2759"/>
<name>A0A397GP58_9GLOM</name>
<sequence>MTHFTRYILLLLITICLCTSVLAAFKNTPPLSEIRVIAPKPGTVFKRNKPITIKIATEKPHSPQIEYLYGELIYNYDLRPRPSQKIVVGVLGKSNYATGIFTYKFVTDKPSNGLDIGNYTIRLLELHNNGMFFSTIFLEYKIPIKVA</sequence>
<keyword evidence="3" id="KW-1185">Reference proteome</keyword>
<dbReference type="EMBL" id="PQFF01000407">
    <property type="protein sequence ID" value="RHZ52069.1"/>
    <property type="molecule type" value="Genomic_DNA"/>
</dbReference>
<accession>A0A397GP58</accession>
<feature type="chain" id="PRO_5017453736" evidence="1">
    <location>
        <begin position="24"/>
        <end position="147"/>
    </location>
</feature>
<organism evidence="2 3">
    <name type="scientific">Diversispora epigaea</name>
    <dbReference type="NCBI Taxonomy" id="1348612"/>
    <lineage>
        <taxon>Eukaryota</taxon>
        <taxon>Fungi</taxon>
        <taxon>Fungi incertae sedis</taxon>
        <taxon>Mucoromycota</taxon>
        <taxon>Glomeromycotina</taxon>
        <taxon>Glomeromycetes</taxon>
        <taxon>Diversisporales</taxon>
        <taxon>Diversisporaceae</taxon>
        <taxon>Diversispora</taxon>
    </lineage>
</organism>
<keyword evidence="1" id="KW-0732">Signal</keyword>
<evidence type="ECO:0000256" key="1">
    <source>
        <dbReference type="SAM" id="SignalP"/>
    </source>
</evidence>
<protein>
    <submittedName>
        <fullName evidence="2">Uncharacterized protein</fullName>
    </submittedName>
</protein>
<proteinExistence type="predicted"/>
<evidence type="ECO:0000313" key="3">
    <source>
        <dbReference type="Proteomes" id="UP000266861"/>
    </source>
</evidence>
<evidence type="ECO:0000313" key="2">
    <source>
        <dbReference type="EMBL" id="RHZ52069.1"/>
    </source>
</evidence>
<comment type="caution">
    <text evidence="2">The sequence shown here is derived from an EMBL/GenBank/DDBJ whole genome shotgun (WGS) entry which is preliminary data.</text>
</comment>
<dbReference type="AlphaFoldDB" id="A0A397GP58"/>